<dbReference type="SUPFAM" id="SSF53187">
    <property type="entry name" value="Zn-dependent exopeptidases"/>
    <property type="match status" value="1"/>
</dbReference>
<gene>
    <name evidence="4" type="ORF">C9J12_04540</name>
</gene>
<dbReference type="Gene3D" id="3.40.630.10">
    <property type="entry name" value="Zn peptidases"/>
    <property type="match status" value="1"/>
</dbReference>
<dbReference type="EMBL" id="PYMJ01000003">
    <property type="protein sequence ID" value="PSU50595.1"/>
    <property type="molecule type" value="Genomic_DNA"/>
</dbReference>
<dbReference type="GO" id="GO:0016787">
    <property type="term" value="F:hydrolase activity"/>
    <property type="evidence" value="ECO:0007669"/>
    <property type="project" value="UniProtKB-KW"/>
</dbReference>
<feature type="binding site" evidence="2">
    <location>
        <position position="138"/>
    </location>
    <ligand>
        <name>Mn(2+)</name>
        <dbReference type="ChEBI" id="CHEBI:29035"/>
        <label>2</label>
    </ligand>
</feature>
<dbReference type="InterPro" id="IPR002933">
    <property type="entry name" value="Peptidase_M20"/>
</dbReference>
<dbReference type="InterPro" id="IPR036264">
    <property type="entry name" value="Bact_exopeptidase_dim_dom"/>
</dbReference>
<accession>A0A2T3JNI3</accession>
<protein>
    <submittedName>
        <fullName evidence="4">Amidohydrolase</fullName>
    </submittedName>
</protein>
<dbReference type="Pfam" id="PF01546">
    <property type="entry name" value="Peptidase_M20"/>
    <property type="match status" value="1"/>
</dbReference>
<dbReference type="NCBIfam" id="TIGR01891">
    <property type="entry name" value="amidohydrolases"/>
    <property type="match status" value="1"/>
</dbReference>
<dbReference type="Gene3D" id="3.30.70.360">
    <property type="match status" value="1"/>
</dbReference>
<evidence type="ECO:0000256" key="1">
    <source>
        <dbReference type="ARBA" id="ARBA00022801"/>
    </source>
</evidence>
<dbReference type="SUPFAM" id="SSF55031">
    <property type="entry name" value="Bacterial exopeptidase dimerisation domain"/>
    <property type="match status" value="1"/>
</dbReference>
<dbReference type="Proteomes" id="UP000240987">
    <property type="component" value="Unassembled WGS sequence"/>
</dbReference>
<proteinExistence type="predicted"/>
<dbReference type="InterPro" id="IPR017439">
    <property type="entry name" value="Amidohydrolase"/>
</dbReference>
<comment type="cofactor">
    <cofactor evidence="2">
        <name>Mn(2+)</name>
        <dbReference type="ChEBI" id="CHEBI:29035"/>
    </cofactor>
    <text evidence="2">The Mn(2+) ion enhances activity.</text>
</comment>
<dbReference type="OrthoDB" id="9777385at2"/>
<dbReference type="RefSeq" id="WP_107241626.1">
    <property type="nucleotide sequence ID" value="NZ_PYMJ01000003.1"/>
</dbReference>
<keyword evidence="2" id="KW-0464">Manganese</keyword>
<feature type="domain" description="Peptidase M20 dimerisation" evidence="3">
    <location>
        <begin position="188"/>
        <end position="284"/>
    </location>
</feature>
<keyword evidence="1 4" id="KW-0378">Hydrolase</keyword>
<sequence>MMNTIELVNEWHQEITTWRHTLHSMPEVGFELHYTSQYVANKLESWGVKIDRSFGQTGVVGIIDGTLGEGRTIAYRADMDALPMQDQTGQLYASQHPGKAHACGHDGHMAMLLATARYFSENRDFRGRIIFLFQPAEEIGAGAKAMMEDGLFEKYPFDEVYGFHNMPRLPENTISLRYGPITGAGEKFSLIVKGCSGHSSVPHKCINPITISAKIITAWQSIVSECVPCSEMGVLAVTKIMSGEVFNAIPESAEAGGTIRFYEREVGETMRRKMQLLASSIAEAYDAKAEVIFEVLCPATVNTAEQVDCVIDVAKETVGVDNLNANVDPSPGGEDMAFFKKDDSIGACFFMIGSKGTNLHTCDFDFDDSIIPLGVTMLCRIAKQRLV</sequence>
<evidence type="ECO:0000259" key="3">
    <source>
        <dbReference type="Pfam" id="PF07687"/>
    </source>
</evidence>
<feature type="binding site" evidence="2">
    <location>
        <position position="360"/>
    </location>
    <ligand>
        <name>Mn(2+)</name>
        <dbReference type="ChEBI" id="CHEBI:29035"/>
        <label>2</label>
    </ligand>
</feature>
<dbReference type="PANTHER" id="PTHR11014">
    <property type="entry name" value="PEPTIDASE M20 FAMILY MEMBER"/>
    <property type="match status" value="1"/>
</dbReference>
<dbReference type="Pfam" id="PF07687">
    <property type="entry name" value="M20_dimer"/>
    <property type="match status" value="1"/>
</dbReference>
<dbReference type="GO" id="GO:0046872">
    <property type="term" value="F:metal ion binding"/>
    <property type="evidence" value="ECO:0007669"/>
    <property type="project" value="UniProtKB-KW"/>
</dbReference>
<feature type="binding site" evidence="2">
    <location>
        <position position="103"/>
    </location>
    <ligand>
        <name>Mn(2+)</name>
        <dbReference type="ChEBI" id="CHEBI:29035"/>
        <label>2</label>
    </ligand>
</feature>
<dbReference type="PANTHER" id="PTHR11014:SF63">
    <property type="entry name" value="METALLOPEPTIDASE, PUTATIVE (AFU_ORTHOLOGUE AFUA_6G09600)-RELATED"/>
    <property type="match status" value="1"/>
</dbReference>
<evidence type="ECO:0000313" key="4">
    <source>
        <dbReference type="EMBL" id="PSU50595.1"/>
    </source>
</evidence>
<comment type="caution">
    <text evidence="4">The sequence shown here is derived from an EMBL/GenBank/DDBJ whole genome shotgun (WGS) entry which is preliminary data.</text>
</comment>
<keyword evidence="2" id="KW-0479">Metal-binding</keyword>
<feature type="binding site" evidence="2">
    <location>
        <position position="164"/>
    </location>
    <ligand>
        <name>Mn(2+)</name>
        <dbReference type="ChEBI" id="CHEBI:29035"/>
        <label>2</label>
    </ligand>
</feature>
<dbReference type="AlphaFoldDB" id="A0A2T3JNI3"/>
<organism evidence="4 5">
    <name type="scientific">Photobacterium frigidiphilum</name>
    <dbReference type="NCBI Taxonomy" id="264736"/>
    <lineage>
        <taxon>Bacteria</taxon>
        <taxon>Pseudomonadati</taxon>
        <taxon>Pseudomonadota</taxon>
        <taxon>Gammaproteobacteria</taxon>
        <taxon>Vibrionales</taxon>
        <taxon>Vibrionaceae</taxon>
        <taxon>Photobacterium</taxon>
    </lineage>
</organism>
<name>A0A2T3JNI3_9GAMM</name>
<dbReference type="InterPro" id="IPR011650">
    <property type="entry name" value="Peptidase_M20_dimer"/>
</dbReference>
<reference evidence="4 5" key="1">
    <citation type="submission" date="2018-01" db="EMBL/GenBank/DDBJ databases">
        <title>Whole genome sequencing of Histamine producing bacteria.</title>
        <authorList>
            <person name="Butler K."/>
        </authorList>
    </citation>
    <scope>NUCLEOTIDE SEQUENCE [LARGE SCALE GENOMIC DNA]</scope>
    <source>
        <strain evidence="4 5">JCM 12947</strain>
    </source>
</reference>
<keyword evidence="5" id="KW-1185">Reference proteome</keyword>
<evidence type="ECO:0000256" key="2">
    <source>
        <dbReference type="PIRSR" id="PIRSR005962-1"/>
    </source>
</evidence>
<dbReference type="PIRSF" id="PIRSF005962">
    <property type="entry name" value="Pept_M20D_amidohydro"/>
    <property type="match status" value="1"/>
</dbReference>
<evidence type="ECO:0000313" key="5">
    <source>
        <dbReference type="Proteomes" id="UP000240987"/>
    </source>
</evidence>
<feature type="binding site" evidence="2">
    <location>
        <position position="105"/>
    </location>
    <ligand>
        <name>Mn(2+)</name>
        <dbReference type="ChEBI" id="CHEBI:29035"/>
        <label>2</label>
    </ligand>
</feature>